<dbReference type="Pfam" id="PF13420">
    <property type="entry name" value="Acetyltransf_4"/>
    <property type="match status" value="1"/>
</dbReference>
<dbReference type="Proteomes" id="UP000249447">
    <property type="component" value="Chromosome"/>
</dbReference>
<sequence length="190" mass="20698">MSPAARLREAGDADMAAIAALYADEVLHGVATYEYRVPEAAEMRRRWRHLVDHGFPYLVAELDGRFAGYAYAGPYRDRIGYQWTVEDTVYVVPGLQGRGVGRALLQALIERCEAIGFRQMVAVIGDGGNRASVILHERLGFRTVGVFRGLGRKHGRWLDTVQMQRRLGGGGGGGGGDDGLAPPFGVIWPG</sequence>
<dbReference type="Gene3D" id="3.40.630.30">
    <property type="match status" value="1"/>
</dbReference>
<dbReference type="EMBL" id="CP029843">
    <property type="protein sequence ID" value="AWV07339.1"/>
    <property type="molecule type" value="Genomic_DNA"/>
</dbReference>
<dbReference type="PANTHER" id="PTHR43072:SF8">
    <property type="entry name" value="ACYLTRANSFERASE FABY-RELATED"/>
    <property type="match status" value="1"/>
</dbReference>
<gene>
    <name evidence="2" type="ORF">C9I47_1643</name>
</gene>
<keyword evidence="3" id="KW-1185">Reference proteome</keyword>
<organism evidence="2 3">
    <name type="scientific">Marilutibacter maris</name>
    <dbReference type="NCBI Taxonomy" id="1605891"/>
    <lineage>
        <taxon>Bacteria</taxon>
        <taxon>Pseudomonadati</taxon>
        <taxon>Pseudomonadota</taxon>
        <taxon>Gammaproteobacteria</taxon>
        <taxon>Lysobacterales</taxon>
        <taxon>Lysobacteraceae</taxon>
        <taxon>Marilutibacter</taxon>
    </lineage>
</organism>
<dbReference type="InterPro" id="IPR000182">
    <property type="entry name" value="GNAT_dom"/>
</dbReference>
<dbReference type="SUPFAM" id="SSF55729">
    <property type="entry name" value="Acyl-CoA N-acyltransferases (Nat)"/>
    <property type="match status" value="1"/>
</dbReference>
<dbReference type="CDD" id="cd04301">
    <property type="entry name" value="NAT_SF"/>
    <property type="match status" value="1"/>
</dbReference>
<accession>A0A2U9TCP3</accession>
<dbReference type="AlphaFoldDB" id="A0A2U9TCP3"/>
<evidence type="ECO:0000259" key="1">
    <source>
        <dbReference type="PROSITE" id="PS51186"/>
    </source>
</evidence>
<dbReference type="InterPro" id="IPR016181">
    <property type="entry name" value="Acyl_CoA_acyltransferase"/>
</dbReference>
<reference evidence="2 3" key="1">
    <citation type="submission" date="2018-05" db="EMBL/GenBank/DDBJ databases">
        <title>The complete genome of Lysobacter maris HZ9B, a marine bacterium antagonistic against terrestrial plant pathogens.</title>
        <authorList>
            <person name="Zhang X.-Q."/>
        </authorList>
    </citation>
    <scope>NUCLEOTIDE SEQUENCE [LARGE SCALE GENOMIC DNA]</scope>
    <source>
        <strain evidence="2 3">HZ9B</strain>
    </source>
</reference>
<keyword evidence="2" id="KW-0808">Transferase</keyword>
<evidence type="ECO:0000313" key="3">
    <source>
        <dbReference type="Proteomes" id="UP000249447"/>
    </source>
</evidence>
<name>A0A2U9TCP3_9GAMM</name>
<feature type="domain" description="N-acetyltransferase" evidence="1">
    <location>
        <begin position="5"/>
        <end position="168"/>
    </location>
</feature>
<dbReference type="PROSITE" id="PS51186">
    <property type="entry name" value="GNAT"/>
    <property type="match status" value="1"/>
</dbReference>
<protein>
    <submittedName>
        <fullName evidence="2">Phosphinothricin acetyltransferase</fullName>
    </submittedName>
</protein>
<dbReference type="PANTHER" id="PTHR43072">
    <property type="entry name" value="N-ACETYLTRANSFERASE"/>
    <property type="match status" value="1"/>
</dbReference>
<evidence type="ECO:0000313" key="2">
    <source>
        <dbReference type="EMBL" id="AWV07339.1"/>
    </source>
</evidence>
<dbReference type="KEGG" id="lmb:C9I47_1643"/>
<proteinExistence type="predicted"/>
<dbReference type="GO" id="GO:0016747">
    <property type="term" value="F:acyltransferase activity, transferring groups other than amino-acyl groups"/>
    <property type="evidence" value="ECO:0007669"/>
    <property type="project" value="InterPro"/>
</dbReference>
<dbReference type="RefSeq" id="WP_111266451.1">
    <property type="nucleotide sequence ID" value="NZ_CP029843.1"/>
</dbReference>
<dbReference type="OrthoDB" id="5459937at2"/>